<dbReference type="InterPro" id="IPR011547">
    <property type="entry name" value="SLC26A/SulP_dom"/>
</dbReference>
<dbReference type="AlphaFoldDB" id="A0A151ZBA1"/>
<feature type="compositionally biased region" description="Polar residues" evidence="5">
    <location>
        <begin position="10"/>
        <end position="21"/>
    </location>
</feature>
<dbReference type="PANTHER" id="PTHR11814">
    <property type="entry name" value="SULFATE TRANSPORTER"/>
    <property type="match status" value="1"/>
</dbReference>
<comment type="subcellular location">
    <subcellularLocation>
        <location evidence="1">Membrane</location>
        <topology evidence="1">Multi-pass membrane protein</topology>
    </subcellularLocation>
</comment>
<accession>A0A151ZBA1</accession>
<dbReference type="InterPro" id="IPR002645">
    <property type="entry name" value="STAS_dom"/>
</dbReference>
<dbReference type="InParanoid" id="A0A151ZBA1"/>
<keyword evidence="9" id="KW-1185">Reference proteome</keyword>
<evidence type="ECO:0000256" key="1">
    <source>
        <dbReference type="ARBA" id="ARBA00004141"/>
    </source>
</evidence>
<dbReference type="GO" id="GO:0055085">
    <property type="term" value="P:transmembrane transport"/>
    <property type="evidence" value="ECO:0007669"/>
    <property type="project" value="InterPro"/>
</dbReference>
<dbReference type="SUPFAM" id="SSF52091">
    <property type="entry name" value="SpoIIaa-like"/>
    <property type="match status" value="1"/>
</dbReference>
<feature type="region of interest" description="Disordered" evidence="5">
    <location>
        <begin position="684"/>
        <end position="736"/>
    </location>
</feature>
<keyword evidence="4 6" id="KW-0472">Membrane</keyword>
<feature type="domain" description="STAS" evidence="7">
    <location>
        <begin position="524"/>
        <end position="649"/>
    </location>
</feature>
<feature type="transmembrane region" description="Helical" evidence="6">
    <location>
        <begin position="471"/>
        <end position="498"/>
    </location>
</feature>
<dbReference type="Proteomes" id="UP000076078">
    <property type="component" value="Unassembled WGS sequence"/>
</dbReference>
<gene>
    <name evidence="8" type="ORF">DLAC_08144</name>
</gene>
<dbReference type="CDD" id="cd07042">
    <property type="entry name" value="STAS_SulP_like_sulfate_transporter"/>
    <property type="match status" value="1"/>
</dbReference>
<evidence type="ECO:0000256" key="2">
    <source>
        <dbReference type="ARBA" id="ARBA00022692"/>
    </source>
</evidence>
<evidence type="ECO:0000256" key="5">
    <source>
        <dbReference type="SAM" id="MobiDB-lite"/>
    </source>
</evidence>
<dbReference type="InterPro" id="IPR036513">
    <property type="entry name" value="STAS_dom_sf"/>
</dbReference>
<proteinExistence type="predicted"/>
<dbReference type="PROSITE" id="PS50801">
    <property type="entry name" value="STAS"/>
    <property type="match status" value="1"/>
</dbReference>
<evidence type="ECO:0000256" key="6">
    <source>
        <dbReference type="SAM" id="Phobius"/>
    </source>
</evidence>
<feature type="transmembrane region" description="Helical" evidence="6">
    <location>
        <begin position="209"/>
        <end position="231"/>
    </location>
</feature>
<dbReference type="InterPro" id="IPR001902">
    <property type="entry name" value="SLC26A/SulP_fam"/>
</dbReference>
<evidence type="ECO:0000313" key="9">
    <source>
        <dbReference type="Proteomes" id="UP000076078"/>
    </source>
</evidence>
<dbReference type="Gene3D" id="3.30.750.24">
    <property type="entry name" value="STAS domain"/>
    <property type="match status" value="1"/>
</dbReference>
<feature type="transmembrane region" description="Helical" evidence="6">
    <location>
        <begin position="284"/>
        <end position="304"/>
    </location>
</feature>
<dbReference type="FunFam" id="3.30.750.24:FF:000086">
    <property type="entry name" value="RNA recognition motif-containing protein RRM"/>
    <property type="match status" value="1"/>
</dbReference>
<name>A0A151ZBA1_TIELA</name>
<evidence type="ECO:0000259" key="7">
    <source>
        <dbReference type="PROSITE" id="PS50801"/>
    </source>
</evidence>
<feature type="region of interest" description="Disordered" evidence="5">
    <location>
        <begin position="1"/>
        <end position="47"/>
    </location>
</feature>
<evidence type="ECO:0000256" key="3">
    <source>
        <dbReference type="ARBA" id="ARBA00022989"/>
    </source>
</evidence>
<dbReference type="GO" id="GO:0016020">
    <property type="term" value="C:membrane"/>
    <property type="evidence" value="ECO:0007669"/>
    <property type="project" value="UniProtKB-SubCell"/>
</dbReference>
<dbReference type="OrthoDB" id="427213at2759"/>
<feature type="transmembrane region" description="Helical" evidence="6">
    <location>
        <begin position="179"/>
        <end position="202"/>
    </location>
</feature>
<feature type="transmembrane region" description="Helical" evidence="6">
    <location>
        <begin position="251"/>
        <end position="272"/>
    </location>
</feature>
<feature type="transmembrane region" description="Helical" evidence="6">
    <location>
        <begin position="440"/>
        <end position="459"/>
    </location>
</feature>
<protein>
    <submittedName>
        <fullName evidence="8">Sulfate transporter</fullName>
    </submittedName>
</protein>
<feature type="transmembrane region" description="Helical" evidence="6">
    <location>
        <begin position="412"/>
        <end position="433"/>
    </location>
</feature>
<dbReference type="STRING" id="361077.A0A151ZBA1"/>
<feature type="transmembrane region" description="Helical" evidence="6">
    <location>
        <begin position="125"/>
        <end position="141"/>
    </location>
</feature>
<dbReference type="NCBIfam" id="TIGR00815">
    <property type="entry name" value="sulP"/>
    <property type="match status" value="1"/>
</dbReference>
<keyword evidence="3 6" id="KW-1133">Transmembrane helix</keyword>
<sequence>MGDHLKNTREWIQNSSTSRNDLSIEMEGDSDSTTKKSSSSRYLSPRLHSEEEEIEEFITKEELKNPKEAIKAVRTRLPLYLPIVNWIRSYTKQDLIGDLLSSVTVAIMLVPQGLAYAILAGLSPIYGLYSGWLPLVIYSFMGSCKQLAIGPEALLSVLLGSILADFPETENLAEISHSLAFLVGIISFLFGVFQFGFMGGLLSRWVLSGFINAVALIIAISQLDALIGVKFDTHMGPYEKFYEACKRIKEANTYTIVFSVCCIVFLFTMRFVKQGLAKKGFKNAKYIPEIMILVIISILVTYFFRLDNHNLAILGNIKGGFPLPHFPNLKFSQLQALLPNAFLMVVVGFVEATAVSKGLATKHNYQISSNRELVAFGTANILGSMFQTYPVFASIPRTAIQDSAGSRTCLSGFLTSCILLFTCLFLTSLFTYLPKCAMAAIIFVAAFGLLEIHEVQFLWKTRSWGDLTQFTVALLATFILEVELGILISVGMCIFLVLKHSSSPHVYSVLGRVPGTNRFKDVAKFPEAEPIEGILLVRVDEILYFANISQFKQLLSEIEKMMDRSAVTTGSGSTPLQSIIINVVNIPVMDASALMTIQEMVEAYHRRNVKVAFVQMSDKIKDSFKKSGLYDIITPQYIFESNYEAVTFLEYSISQGQSHSNLDPDQMGKQQNLDIPAVRGAFDQHSYDDDDSLHHNQHFNPLTNNNNNFRNNQHLSNTNTGGYNNNNSSSPLYSSGGGAILTDNLKLEDTSDPESDDFITK</sequence>
<feature type="compositionally biased region" description="Low complexity" evidence="5">
    <location>
        <begin position="698"/>
        <end position="734"/>
    </location>
</feature>
<reference evidence="8 9" key="1">
    <citation type="submission" date="2015-12" db="EMBL/GenBank/DDBJ databases">
        <title>Dictyostelia acquired genes for synthesis and detection of signals that induce cell-type specialization by lateral gene transfer from prokaryotes.</title>
        <authorList>
            <person name="Gloeckner G."/>
            <person name="Schaap P."/>
        </authorList>
    </citation>
    <scope>NUCLEOTIDE SEQUENCE [LARGE SCALE GENOMIC DNA]</scope>
    <source>
        <strain evidence="8 9">TK</strain>
    </source>
</reference>
<comment type="caution">
    <text evidence="8">The sequence shown here is derived from an EMBL/GenBank/DDBJ whole genome shotgun (WGS) entry which is preliminary data.</text>
</comment>
<organism evidence="8 9">
    <name type="scientific">Tieghemostelium lacteum</name>
    <name type="common">Slime mold</name>
    <name type="synonym">Dictyostelium lacteum</name>
    <dbReference type="NCBI Taxonomy" id="361077"/>
    <lineage>
        <taxon>Eukaryota</taxon>
        <taxon>Amoebozoa</taxon>
        <taxon>Evosea</taxon>
        <taxon>Eumycetozoa</taxon>
        <taxon>Dictyostelia</taxon>
        <taxon>Dictyosteliales</taxon>
        <taxon>Raperosteliaceae</taxon>
        <taxon>Tieghemostelium</taxon>
    </lineage>
</organism>
<keyword evidence="2 6" id="KW-0812">Transmembrane</keyword>
<feature type="transmembrane region" description="Helical" evidence="6">
    <location>
        <begin position="148"/>
        <end position="167"/>
    </location>
</feature>
<evidence type="ECO:0000256" key="4">
    <source>
        <dbReference type="ARBA" id="ARBA00023136"/>
    </source>
</evidence>
<evidence type="ECO:0000313" key="8">
    <source>
        <dbReference type="EMBL" id="KYQ91218.1"/>
    </source>
</evidence>
<dbReference type="Pfam" id="PF01740">
    <property type="entry name" value="STAS"/>
    <property type="match status" value="1"/>
</dbReference>
<dbReference type="Pfam" id="PF00916">
    <property type="entry name" value="Sulfate_transp"/>
    <property type="match status" value="1"/>
</dbReference>
<dbReference type="OMA" id="TGPMSVT"/>
<dbReference type="EMBL" id="LODT01000035">
    <property type="protein sequence ID" value="KYQ91218.1"/>
    <property type="molecule type" value="Genomic_DNA"/>
</dbReference>